<dbReference type="GO" id="GO:0032259">
    <property type="term" value="P:methylation"/>
    <property type="evidence" value="ECO:0007669"/>
    <property type="project" value="UniProtKB-KW"/>
</dbReference>
<dbReference type="EC" id="2.1.1.64" evidence="5"/>
<dbReference type="GO" id="GO:0061542">
    <property type="term" value="F:3-demethylubiquinol 3-O-methyltransferase activity"/>
    <property type="evidence" value="ECO:0007669"/>
    <property type="project" value="UniProtKB-UniRule"/>
</dbReference>
<gene>
    <name evidence="5 8" type="primary">ubiG</name>
    <name evidence="7" type="ORF">ESZ26_16645</name>
    <name evidence="8" type="ORF">ESZ27_14700</name>
</gene>
<organism evidence="8 10">
    <name type="scientific">Colwellia hornerae</name>
    <dbReference type="NCBI Taxonomy" id="89402"/>
    <lineage>
        <taxon>Bacteria</taxon>
        <taxon>Pseudomonadati</taxon>
        <taxon>Pseudomonadota</taxon>
        <taxon>Gammaproteobacteria</taxon>
        <taxon>Alteromonadales</taxon>
        <taxon>Colwelliaceae</taxon>
        <taxon>Colwellia</taxon>
    </lineage>
</organism>
<dbReference type="GO" id="GO:0010420">
    <property type="term" value="F:polyprenyldihydroxybenzoate methyltransferase activity"/>
    <property type="evidence" value="ECO:0007669"/>
    <property type="project" value="InterPro"/>
</dbReference>
<dbReference type="EMBL" id="VOLR01000029">
    <property type="protein sequence ID" value="TWX55357.1"/>
    <property type="molecule type" value="Genomic_DNA"/>
</dbReference>
<dbReference type="EC" id="2.1.1.222" evidence="5"/>
<dbReference type="Proteomes" id="UP000321525">
    <property type="component" value="Unassembled WGS sequence"/>
</dbReference>
<evidence type="ECO:0000256" key="4">
    <source>
        <dbReference type="ARBA" id="ARBA00022691"/>
    </source>
</evidence>
<comment type="pathway">
    <text evidence="5">Cofactor biosynthesis; ubiquinone biosynthesis.</text>
</comment>
<comment type="function">
    <text evidence="5">O-methyltransferase that catalyzes the 2 O-methylation steps in the ubiquinone biosynthetic pathway.</text>
</comment>
<dbReference type="HAMAP" id="MF_00472">
    <property type="entry name" value="UbiG"/>
    <property type="match status" value="1"/>
</dbReference>
<dbReference type="InterPro" id="IPR029063">
    <property type="entry name" value="SAM-dependent_MTases_sf"/>
</dbReference>
<accession>A0A5C6Q6P6</accession>
<evidence type="ECO:0000313" key="9">
    <source>
        <dbReference type="Proteomes" id="UP000321525"/>
    </source>
</evidence>
<evidence type="ECO:0000313" key="8">
    <source>
        <dbReference type="EMBL" id="TWX64428.1"/>
    </source>
</evidence>
<dbReference type="Proteomes" id="UP000321917">
    <property type="component" value="Unassembled WGS sequence"/>
</dbReference>
<feature type="binding site" evidence="5">
    <location>
        <position position="86"/>
    </location>
    <ligand>
        <name>S-adenosyl-L-methionine</name>
        <dbReference type="ChEBI" id="CHEBI:59789"/>
    </ligand>
</feature>
<feature type="domain" description="Methyltransferase type 11" evidence="6">
    <location>
        <begin position="83"/>
        <end position="178"/>
    </location>
</feature>
<dbReference type="UniPathway" id="UPA00232"/>
<feature type="binding site" evidence="5">
    <location>
        <position position="151"/>
    </location>
    <ligand>
        <name>S-adenosyl-L-methionine</name>
        <dbReference type="ChEBI" id="CHEBI:59789"/>
    </ligand>
</feature>
<dbReference type="SUPFAM" id="SSF53335">
    <property type="entry name" value="S-adenosyl-L-methionine-dependent methyltransferases"/>
    <property type="match status" value="1"/>
</dbReference>
<dbReference type="InterPro" id="IPR013216">
    <property type="entry name" value="Methyltransf_11"/>
</dbReference>
<evidence type="ECO:0000256" key="1">
    <source>
        <dbReference type="ARBA" id="ARBA00022603"/>
    </source>
</evidence>
<evidence type="ECO:0000313" key="7">
    <source>
        <dbReference type="EMBL" id="TWX55357.1"/>
    </source>
</evidence>
<comment type="catalytic activity">
    <reaction evidence="5">
        <text>a 3-demethylubiquinol + S-adenosyl-L-methionine = a ubiquinol + S-adenosyl-L-homocysteine + H(+)</text>
        <dbReference type="Rhea" id="RHEA:44380"/>
        <dbReference type="Rhea" id="RHEA-COMP:9566"/>
        <dbReference type="Rhea" id="RHEA-COMP:10914"/>
        <dbReference type="ChEBI" id="CHEBI:15378"/>
        <dbReference type="ChEBI" id="CHEBI:17976"/>
        <dbReference type="ChEBI" id="CHEBI:57856"/>
        <dbReference type="ChEBI" id="CHEBI:59789"/>
        <dbReference type="ChEBI" id="CHEBI:84422"/>
        <dbReference type="EC" id="2.1.1.64"/>
    </reaction>
</comment>
<evidence type="ECO:0000256" key="5">
    <source>
        <dbReference type="HAMAP-Rule" id="MF_00472"/>
    </source>
</evidence>
<keyword evidence="3 5" id="KW-0831">Ubiquinone biosynthesis</keyword>
<dbReference type="NCBIfam" id="TIGR01983">
    <property type="entry name" value="UbiG"/>
    <property type="match status" value="1"/>
</dbReference>
<dbReference type="PANTHER" id="PTHR43464:SF19">
    <property type="entry name" value="UBIQUINONE BIOSYNTHESIS O-METHYLTRANSFERASE, MITOCHONDRIAL"/>
    <property type="match status" value="1"/>
</dbReference>
<dbReference type="AlphaFoldDB" id="A0A5C6Q6P6"/>
<feature type="binding site" evidence="5">
    <location>
        <position position="107"/>
    </location>
    <ligand>
        <name>S-adenosyl-L-methionine</name>
        <dbReference type="ChEBI" id="CHEBI:59789"/>
    </ligand>
</feature>
<dbReference type="EMBL" id="VOLQ01000032">
    <property type="protein sequence ID" value="TWX64428.1"/>
    <property type="molecule type" value="Genomic_DNA"/>
</dbReference>
<evidence type="ECO:0000259" key="6">
    <source>
        <dbReference type="Pfam" id="PF08241"/>
    </source>
</evidence>
<dbReference type="RefSeq" id="WP_146800576.1">
    <property type="nucleotide sequence ID" value="NZ_VOLP01000028.1"/>
</dbReference>
<proteinExistence type="inferred from homology"/>
<dbReference type="Pfam" id="PF08241">
    <property type="entry name" value="Methyltransf_11"/>
    <property type="match status" value="1"/>
</dbReference>
<reference evidence="8 10" key="1">
    <citation type="submission" date="2019-07" db="EMBL/GenBank/DDBJ databases">
        <title>Genomes of sea-ice associated Colwellia species.</title>
        <authorList>
            <person name="Bowman J.P."/>
        </authorList>
    </citation>
    <scope>NUCLEOTIDE SEQUENCE [LARGE SCALE GENOMIC DNA]</scope>
    <source>
        <strain evidence="7 9">ACAM 607</strain>
        <strain evidence="8 10">IC036</strain>
    </source>
</reference>
<keyword evidence="1 5" id="KW-0489">Methyltransferase</keyword>
<evidence type="ECO:0000256" key="2">
    <source>
        <dbReference type="ARBA" id="ARBA00022679"/>
    </source>
</evidence>
<dbReference type="Gene3D" id="3.40.50.150">
    <property type="entry name" value="Vaccinia Virus protein VP39"/>
    <property type="match status" value="1"/>
</dbReference>
<evidence type="ECO:0000313" key="10">
    <source>
        <dbReference type="Proteomes" id="UP000321917"/>
    </source>
</evidence>
<name>A0A5C6Q6P6_9GAMM</name>
<dbReference type="GO" id="GO:0102208">
    <property type="term" value="F:2-polyprenyl-6-hydroxyphenol methylase activity"/>
    <property type="evidence" value="ECO:0007669"/>
    <property type="project" value="UniProtKB-EC"/>
</dbReference>
<protein>
    <recommendedName>
        <fullName evidence="5">Ubiquinone biosynthesis O-methyltransferase</fullName>
    </recommendedName>
    <alternativeName>
        <fullName evidence="5">2-polyprenyl-6-hydroxyphenol methylase</fullName>
        <ecNumber evidence="5">2.1.1.222</ecNumber>
    </alternativeName>
    <alternativeName>
        <fullName evidence="5">3-demethylubiquinone 3-O-methyltransferase</fullName>
        <ecNumber evidence="5">2.1.1.64</ecNumber>
    </alternativeName>
</protein>
<dbReference type="OrthoDB" id="9801538at2"/>
<evidence type="ECO:0000256" key="3">
    <source>
        <dbReference type="ARBA" id="ARBA00022688"/>
    </source>
</evidence>
<feature type="binding site" evidence="5">
    <location>
        <position position="55"/>
    </location>
    <ligand>
        <name>S-adenosyl-L-methionine</name>
        <dbReference type="ChEBI" id="CHEBI:59789"/>
    </ligand>
</feature>
<dbReference type="PANTHER" id="PTHR43464">
    <property type="entry name" value="METHYLTRANSFERASE"/>
    <property type="match status" value="1"/>
</dbReference>
<keyword evidence="4 5" id="KW-0949">S-adenosyl-L-methionine</keyword>
<comment type="similarity">
    <text evidence="5">Belongs to the methyltransferase superfamily. UbiG/COQ3 family.</text>
</comment>
<dbReference type="InterPro" id="IPR010233">
    <property type="entry name" value="UbiG_MeTrfase"/>
</dbReference>
<comment type="catalytic activity">
    <reaction evidence="5">
        <text>a 3-(all-trans-polyprenyl)benzene-1,2-diol + S-adenosyl-L-methionine = a 2-methoxy-6-(all-trans-polyprenyl)phenol + S-adenosyl-L-homocysteine + H(+)</text>
        <dbReference type="Rhea" id="RHEA:31411"/>
        <dbReference type="Rhea" id="RHEA-COMP:9550"/>
        <dbReference type="Rhea" id="RHEA-COMP:9551"/>
        <dbReference type="ChEBI" id="CHEBI:15378"/>
        <dbReference type="ChEBI" id="CHEBI:57856"/>
        <dbReference type="ChEBI" id="CHEBI:59789"/>
        <dbReference type="ChEBI" id="CHEBI:62729"/>
        <dbReference type="ChEBI" id="CHEBI:62731"/>
        <dbReference type="EC" id="2.1.1.222"/>
    </reaction>
</comment>
<sequence>MLDKSKLNPVKNNNIKHTPAGNFSPAEVAKFNKFAESWWDPNGRYKTALEFNRVRVAYFIAQICAFYGRDPNHIAPLQGLKILDVGCGAGLVCEPLAKAGATVVGIDVSEISIEVAKRHAVKSQLDIEYRHEHAQQTSISDKNRYDVVINAEVIEHVPNQKDLVKQCSQLCKVDGCVVMATLNRTIKSYLVGILGAEYIMRYLPIGTHSWRAFVTPLELNTMATLAHMHLVTEIGMTYSLLTKNWRTTSSLEVNYLQLYKRIAAH</sequence>
<comment type="caution">
    <text evidence="8">The sequence shown here is derived from an EMBL/GenBank/DDBJ whole genome shotgun (WGS) entry which is preliminary data.</text>
</comment>
<keyword evidence="2 5" id="KW-0808">Transferase</keyword>
<dbReference type="CDD" id="cd02440">
    <property type="entry name" value="AdoMet_MTases"/>
    <property type="match status" value="1"/>
</dbReference>
<keyword evidence="9" id="KW-1185">Reference proteome</keyword>